<organism evidence="8 9">
    <name type="scientific">Nonomuraea solani</name>
    <dbReference type="NCBI Taxonomy" id="1144553"/>
    <lineage>
        <taxon>Bacteria</taxon>
        <taxon>Bacillati</taxon>
        <taxon>Actinomycetota</taxon>
        <taxon>Actinomycetes</taxon>
        <taxon>Streptosporangiales</taxon>
        <taxon>Streptosporangiaceae</taxon>
        <taxon>Nonomuraea</taxon>
    </lineage>
</organism>
<accession>A0A1H6CIZ4</accession>
<keyword evidence="2 6" id="KW-0812">Transmembrane</keyword>
<dbReference type="GO" id="GO:0046677">
    <property type="term" value="P:response to antibiotic"/>
    <property type="evidence" value="ECO:0007669"/>
    <property type="project" value="UniProtKB-KW"/>
</dbReference>
<evidence type="ECO:0000313" key="8">
    <source>
        <dbReference type="EMBL" id="SEG72909.1"/>
    </source>
</evidence>
<dbReference type="PRINTS" id="PR00164">
    <property type="entry name" value="ABC2TRNSPORT"/>
</dbReference>
<comment type="similarity">
    <text evidence="6">Belongs to the ABC-2 integral membrane protein family.</text>
</comment>
<keyword evidence="3 6" id="KW-1133">Transmembrane helix</keyword>
<dbReference type="InterPro" id="IPR052902">
    <property type="entry name" value="ABC-2_transporter"/>
</dbReference>
<evidence type="ECO:0000256" key="2">
    <source>
        <dbReference type="ARBA" id="ARBA00022692"/>
    </source>
</evidence>
<dbReference type="InterPro" id="IPR013525">
    <property type="entry name" value="ABC2_TM"/>
</dbReference>
<keyword evidence="4 6" id="KW-0472">Membrane</keyword>
<dbReference type="RefSeq" id="WP_103956621.1">
    <property type="nucleotide sequence ID" value="NZ_FNVT01000004.1"/>
</dbReference>
<evidence type="ECO:0000313" key="9">
    <source>
        <dbReference type="Proteomes" id="UP000236732"/>
    </source>
</evidence>
<dbReference type="InterPro" id="IPR047817">
    <property type="entry name" value="ABC2_TM_bact-type"/>
</dbReference>
<feature type="transmembrane region" description="Helical" evidence="6">
    <location>
        <begin position="124"/>
        <end position="148"/>
    </location>
</feature>
<dbReference type="Pfam" id="PF01061">
    <property type="entry name" value="ABC2_membrane"/>
    <property type="match status" value="1"/>
</dbReference>
<dbReference type="EMBL" id="FNVT01000004">
    <property type="protein sequence ID" value="SEG72909.1"/>
    <property type="molecule type" value="Genomic_DNA"/>
</dbReference>
<keyword evidence="6" id="KW-0813">Transport</keyword>
<name>A0A1H6CIZ4_9ACTN</name>
<keyword evidence="5" id="KW-0046">Antibiotic resistance</keyword>
<sequence length="234" mass="24414">MTALAKLTTVELKLLVREPGSMFTVLIPLFILIVFGSSIEPGDTQLLPMALAIAVGLVALYMLPTTLATYRERGILRRLSTTPLRPVNMLVVQVLMQLALALVACGLLVAVAGTVLGARLPGGVGAVVVTFVLGTAAMFAIGLLIAALAANGRSANGVGVLLYFPMAYLAGLMQPASQMPALLARAGEYTPLGAFRQSMQVVWAGGSPSLLLLGVMAAYAVVLSAAAARFFRWE</sequence>
<evidence type="ECO:0000256" key="6">
    <source>
        <dbReference type="RuleBase" id="RU361157"/>
    </source>
</evidence>
<reference evidence="8 9" key="1">
    <citation type="submission" date="2016-10" db="EMBL/GenBank/DDBJ databases">
        <authorList>
            <person name="de Groot N.N."/>
        </authorList>
    </citation>
    <scope>NUCLEOTIDE SEQUENCE [LARGE SCALE GENOMIC DNA]</scope>
    <source>
        <strain evidence="8 9">CGMCC 4.7037</strain>
    </source>
</reference>
<dbReference type="InterPro" id="IPR000412">
    <property type="entry name" value="ABC_2_transport"/>
</dbReference>
<feature type="domain" description="ABC transmembrane type-2" evidence="7">
    <location>
        <begin position="10"/>
        <end position="234"/>
    </location>
</feature>
<evidence type="ECO:0000256" key="1">
    <source>
        <dbReference type="ARBA" id="ARBA00004141"/>
    </source>
</evidence>
<keyword evidence="6" id="KW-1003">Cell membrane</keyword>
<gene>
    <name evidence="8" type="ORF">SAMN05444920_10435</name>
</gene>
<evidence type="ECO:0000256" key="4">
    <source>
        <dbReference type="ARBA" id="ARBA00023136"/>
    </source>
</evidence>
<comment type="subcellular location">
    <subcellularLocation>
        <location evidence="6">Cell membrane</location>
        <topology evidence="6">Multi-pass membrane protein</topology>
    </subcellularLocation>
    <subcellularLocation>
        <location evidence="1">Membrane</location>
        <topology evidence="1">Multi-pass membrane protein</topology>
    </subcellularLocation>
</comment>
<evidence type="ECO:0000256" key="5">
    <source>
        <dbReference type="ARBA" id="ARBA00023251"/>
    </source>
</evidence>
<dbReference type="GO" id="GO:0140359">
    <property type="term" value="F:ABC-type transporter activity"/>
    <property type="evidence" value="ECO:0007669"/>
    <property type="project" value="InterPro"/>
</dbReference>
<dbReference type="OrthoDB" id="3217868at2"/>
<protein>
    <recommendedName>
        <fullName evidence="6">Transport permease protein</fullName>
    </recommendedName>
</protein>
<dbReference type="GO" id="GO:0043190">
    <property type="term" value="C:ATP-binding cassette (ABC) transporter complex"/>
    <property type="evidence" value="ECO:0007669"/>
    <property type="project" value="InterPro"/>
</dbReference>
<keyword evidence="9" id="KW-1185">Reference proteome</keyword>
<feature type="transmembrane region" description="Helical" evidence="6">
    <location>
        <begin position="21"/>
        <end position="39"/>
    </location>
</feature>
<dbReference type="PANTHER" id="PTHR43027:SF2">
    <property type="entry name" value="TRANSPORT PERMEASE PROTEIN"/>
    <property type="match status" value="1"/>
</dbReference>
<feature type="transmembrane region" description="Helical" evidence="6">
    <location>
        <begin position="45"/>
        <end position="70"/>
    </location>
</feature>
<proteinExistence type="inferred from homology"/>
<evidence type="ECO:0000259" key="7">
    <source>
        <dbReference type="PROSITE" id="PS51012"/>
    </source>
</evidence>
<feature type="transmembrane region" description="Helical" evidence="6">
    <location>
        <begin position="210"/>
        <end position="231"/>
    </location>
</feature>
<dbReference type="PIRSF" id="PIRSF006648">
    <property type="entry name" value="DrrB"/>
    <property type="match status" value="1"/>
</dbReference>
<dbReference type="PROSITE" id="PS51012">
    <property type="entry name" value="ABC_TM2"/>
    <property type="match status" value="1"/>
</dbReference>
<evidence type="ECO:0000256" key="3">
    <source>
        <dbReference type="ARBA" id="ARBA00022989"/>
    </source>
</evidence>
<feature type="transmembrane region" description="Helical" evidence="6">
    <location>
        <begin position="90"/>
        <end position="118"/>
    </location>
</feature>
<dbReference type="AlphaFoldDB" id="A0A1H6CIZ4"/>
<dbReference type="PANTHER" id="PTHR43027">
    <property type="entry name" value="DOXORUBICIN RESISTANCE ABC TRANSPORTER PERMEASE PROTEIN DRRC-RELATED"/>
    <property type="match status" value="1"/>
</dbReference>
<dbReference type="Proteomes" id="UP000236732">
    <property type="component" value="Unassembled WGS sequence"/>
</dbReference>
<feature type="transmembrane region" description="Helical" evidence="6">
    <location>
        <begin position="155"/>
        <end position="173"/>
    </location>
</feature>